<keyword evidence="1" id="KW-0812">Transmembrane</keyword>
<feature type="transmembrane region" description="Helical" evidence="1">
    <location>
        <begin position="143"/>
        <end position="164"/>
    </location>
</feature>
<dbReference type="GO" id="GO:0005886">
    <property type="term" value="C:plasma membrane"/>
    <property type="evidence" value="ECO:0007669"/>
    <property type="project" value="UniProtKB-SubCell"/>
</dbReference>
<feature type="transmembrane region" description="Helical" evidence="1">
    <location>
        <begin position="170"/>
        <end position="196"/>
    </location>
</feature>
<dbReference type="Proteomes" id="UP000028981">
    <property type="component" value="Unassembled WGS sequence"/>
</dbReference>
<dbReference type="GO" id="GO:0046583">
    <property type="term" value="F:monoatomic cation efflux transmembrane transporter activity"/>
    <property type="evidence" value="ECO:0007669"/>
    <property type="project" value="TreeGrafter"/>
</dbReference>
<dbReference type="GO" id="GO:0032025">
    <property type="term" value="P:response to cobalt ion"/>
    <property type="evidence" value="ECO:0007669"/>
    <property type="project" value="TreeGrafter"/>
</dbReference>
<comment type="caution">
    <text evidence="2">The sequence shown here is derived from an EMBL/GenBank/DDBJ whole genome shotgun (WGS) entry which is preliminary data.</text>
</comment>
<evidence type="ECO:0008006" key="4">
    <source>
        <dbReference type="Google" id="ProtNLM"/>
    </source>
</evidence>
<name>A0A087LYI4_9HYPH</name>
<organism evidence="2 3">
    <name type="scientific">Devosia riboflavina</name>
    <dbReference type="NCBI Taxonomy" id="46914"/>
    <lineage>
        <taxon>Bacteria</taxon>
        <taxon>Pseudomonadati</taxon>
        <taxon>Pseudomonadota</taxon>
        <taxon>Alphaproteobacteria</taxon>
        <taxon>Hyphomicrobiales</taxon>
        <taxon>Devosiaceae</taxon>
        <taxon>Devosia</taxon>
    </lineage>
</organism>
<feature type="transmembrane region" description="Helical" evidence="1">
    <location>
        <begin position="69"/>
        <end position="92"/>
    </location>
</feature>
<proteinExistence type="predicted"/>
<dbReference type="PANTHER" id="PTHR40659:SF1">
    <property type="entry name" value="NICKEL_COBALT EFFLUX SYSTEM RCNA"/>
    <property type="match status" value="1"/>
</dbReference>
<evidence type="ECO:0000313" key="2">
    <source>
        <dbReference type="EMBL" id="KFL29687.1"/>
    </source>
</evidence>
<dbReference type="PANTHER" id="PTHR40659">
    <property type="entry name" value="NICKEL/COBALT EFFLUX SYSTEM RCNA"/>
    <property type="match status" value="1"/>
</dbReference>
<accession>A0A087LYI4</accession>
<keyword evidence="1" id="KW-0472">Membrane</keyword>
<dbReference type="EMBL" id="JQGC01000020">
    <property type="protein sequence ID" value="KFL29687.1"/>
    <property type="molecule type" value="Genomic_DNA"/>
</dbReference>
<dbReference type="STRING" id="46914.JP75_18970"/>
<dbReference type="AlphaFoldDB" id="A0A087LYI4"/>
<keyword evidence="1" id="KW-1133">Transmembrane helix</keyword>
<dbReference type="GO" id="GO:0015099">
    <property type="term" value="F:nickel cation transmembrane transporter activity"/>
    <property type="evidence" value="ECO:0007669"/>
    <property type="project" value="TreeGrafter"/>
</dbReference>
<evidence type="ECO:0000256" key="1">
    <source>
        <dbReference type="SAM" id="Phobius"/>
    </source>
</evidence>
<gene>
    <name evidence="2" type="ORF">JP75_18970</name>
</gene>
<protein>
    <recommendedName>
        <fullName evidence="4">Nickel/cobalt efflux system</fullName>
    </recommendedName>
</protein>
<evidence type="ECO:0000313" key="3">
    <source>
        <dbReference type="Proteomes" id="UP000028981"/>
    </source>
</evidence>
<sequence length="236" mass="24067">MFGWLVALQATIHGAIAEHIQAFAGSGDWLTLLAVLPMGMLFGAAHGLTPGHNKMVLASYVAGDRVPALRASLIAIVLTAVHVGSAVVIAMGASFLVSRTITNAGQAPLLEMASRILLVMIGLWLVLRSVLGRPHAHGEGLGFAVIAGLIPCPLTLFVMVLAMSQGVPEAGLVFAIAMLAGVGLVLTTVALVASFGGQALARSLGRHGTSAAHAARGLEVMAGVALIAMAGHQLIR</sequence>
<keyword evidence="3" id="KW-1185">Reference proteome</keyword>
<reference evidence="2 3" key="1">
    <citation type="submission" date="2014-08" db="EMBL/GenBank/DDBJ databases">
        <authorList>
            <person name="Hassan Y.I."/>
            <person name="Lepp D."/>
            <person name="Zhou T."/>
        </authorList>
    </citation>
    <scope>NUCLEOTIDE SEQUENCE [LARGE SCALE GENOMIC DNA]</scope>
    <source>
        <strain evidence="2 3">IFO13584</strain>
    </source>
</reference>
<dbReference type="GO" id="GO:0006824">
    <property type="term" value="P:cobalt ion transport"/>
    <property type="evidence" value="ECO:0007669"/>
    <property type="project" value="UniProtKB-KW"/>
</dbReference>
<dbReference type="GO" id="GO:0010045">
    <property type="term" value="P:response to nickel cation"/>
    <property type="evidence" value="ECO:0007669"/>
    <property type="project" value="TreeGrafter"/>
</dbReference>
<feature type="transmembrane region" description="Helical" evidence="1">
    <location>
        <begin position="112"/>
        <end position="131"/>
    </location>
</feature>
<feature type="transmembrane region" description="Helical" evidence="1">
    <location>
        <begin position="27"/>
        <end position="48"/>
    </location>
</feature>
<dbReference type="InterPro" id="IPR051224">
    <property type="entry name" value="NiCoT_RcnA"/>
</dbReference>